<accession>A0A1M7H9Z9</accession>
<dbReference type="InterPro" id="IPR011991">
    <property type="entry name" value="ArsR-like_HTH"/>
</dbReference>
<dbReference type="GO" id="GO:0003677">
    <property type="term" value="F:DNA binding"/>
    <property type="evidence" value="ECO:0007669"/>
    <property type="project" value="UniProtKB-KW"/>
</dbReference>
<dbReference type="AlphaFoldDB" id="A0A1M7H9Z9"/>
<protein>
    <submittedName>
        <fullName evidence="5">DNA-binding transcriptional regulator, MarR family</fullName>
    </submittedName>
</protein>
<reference evidence="5 6" key="1">
    <citation type="submission" date="2016-11" db="EMBL/GenBank/DDBJ databases">
        <authorList>
            <person name="Jaros S."/>
            <person name="Januszkiewicz K."/>
            <person name="Wedrychowicz H."/>
        </authorList>
    </citation>
    <scope>NUCLEOTIDE SEQUENCE [LARGE SCALE GENOMIC DNA]</scope>
    <source>
        <strain evidence="5 6">DSM 22153</strain>
    </source>
</reference>
<keyword evidence="1" id="KW-0805">Transcription regulation</keyword>
<dbReference type="Proteomes" id="UP000186002">
    <property type="component" value="Unassembled WGS sequence"/>
</dbReference>
<dbReference type="SUPFAM" id="SSF46785">
    <property type="entry name" value="Winged helix' DNA-binding domain"/>
    <property type="match status" value="1"/>
</dbReference>
<evidence type="ECO:0000256" key="2">
    <source>
        <dbReference type="ARBA" id="ARBA00023125"/>
    </source>
</evidence>
<evidence type="ECO:0000256" key="3">
    <source>
        <dbReference type="ARBA" id="ARBA00023163"/>
    </source>
</evidence>
<sequence>MLEDVVRALGHATLGSRLRRLGERLQADAQDLTGILTGKDLPSPHHTVLAALNRNGPLNIGDLAASLGQSQPGVTRMIGKMKAAGLVTAETAPTDKRVSTIHLTKEGTARITELEALHWPAVEAAVADLCGQIDGSLLDQLSALETLLTEKSLKQRVLEAQEPETKP</sequence>
<dbReference type="OrthoDB" id="1431064at2"/>
<organism evidence="5 6">
    <name type="scientific">Roseibium suaedae</name>
    <dbReference type="NCBI Taxonomy" id="735517"/>
    <lineage>
        <taxon>Bacteria</taxon>
        <taxon>Pseudomonadati</taxon>
        <taxon>Pseudomonadota</taxon>
        <taxon>Alphaproteobacteria</taxon>
        <taxon>Hyphomicrobiales</taxon>
        <taxon>Stappiaceae</taxon>
        <taxon>Roseibium</taxon>
    </lineage>
</organism>
<dbReference type="GO" id="GO:0003700">
    <property type="term" value="F:DNA-binding transcription factor activity"/>
    <property type="evidence" value="ECO:0007669"/>
    <property type="project" value="InterPro"/>
</dbReference>
<name>A0A1M7H9Z9_9HYPH</name>
<evidence type="ECO:0000313" key="6">
    <source>
        <dbReference type="Proteomes" id="UP000186002"/>
    </source>
</evidence>
<dbReference type="GO" id="GO:0006950">
    <property type="term" value="P:response to stress"/>
    <property type="evidence" value="ECO:0007669"/>
    <property type="project" value="TreeGrafter"/>
</dbReference>
<keyword evidence="3" id="KW-0804">Transcription</keyword>
<dbReference type="PROSITE" id="PS50995">
    <property type="entry name" value="HTH_MARR_2"/>
    <property type="match status" value="1"/>
</dbReference>
<dbReference type="InterPro" id="IPR039422">
    <property type="entry name" value="MarR/SlyA-like"/>
</dbReference>
<dbReference type="InterPro" id="IPR000835">
    <property type="entry name" value="HTH_MarR-typ"/>
</dbReference>
<dbReference type="RefSeq" id="WP_073012846.1">
    <property type="nucleotide sequence ID" value="NZ_FRBW01000002.1"/>
</dbReference>
<keyword evidence="2 5" id="KW-0238">DNA-binding</keyword>
<dbReference type="PANTHER" id="PTHR33164:SF64">
    <property type="entry name" value="TRANSCRIPTIONAL REGULATOR SLYA"/>
    <property type="match status" value="1"/>
</dbReference>
<dbReference type="SMART" id="SM00347">
    <property type="entry name" value="HTH_MARR"/>
    <property type="match status" value="1"/>
</dbReference>
<dbReference type="CDD" id="cd00090">
    <property type="entry name" value="HTH_ARSR"/>
    <property type="match status" value="1"/>
</dbReference>
<feature type="domain" description="HTH marR-type" evidence="4">
    <location>
        <begin position="11"/>
        <end position="153"/>
    </location>
</feature>
<dbReference type="PANTHER" id="PTHR33164">
    <property type="entry name" value="TRANSCRIPTIONAL REGULATOR, MARR FAMILY"/>
    <property type="match status" value="1"/>
</dbReference>
<evidence type="ECO:0000313" key="5">
    <source>
        <dbReference type="EMBL" id="SHM25256.1"/>
    </source>
</evidence>
<gene>
    <name evidence="5" type="ORF">SAMN05444272_2153</name>
</gene>
<keyword evidence="6" id="KW-1185">Reference proteome</keyword>
<dbReference type="EMBL" id="FRBW01000002">
    <property type="protein sequence ID" value="SHM25256.1"/>
    <property type="molecule type" value="Genomic_DNA"/>
</dbReference>
<evidence type="ECO:0000256" key="1">
    <source>
        <dbReference type="ARBA" id="ARBA00023015"/>
    </source>
</evidence>
<proteinExistence type="predicted"/>
<evidence type="ECO:0000259" key="4">
    <source>
        <dbReference type="PROSITE" id="PS50995"/>
    </source>
</evidence>
<dbReference type="Gene3D" id="1.10.10.10">
    <property type="entry name" value="Winged helix-like DNA-binding domain superfamily/Winged helix DNA-binding domain"/>
    <property type="match status" value="1"/>
</dbReference>
<dbReference type="Pfam" id="PF12802">
    <property type="entry name" value="MarR_2"/>
    <property type="match status" value="1"/>
</dbReference>
<dbReference type="InterPro" id="IPR036390">
    <property type="entry name" value="WH_DNA-bd_sf"/>
</dbReference>
<dbReference type="STRING" id="735517.SAMN05444272_2153"/>
<dbReference type="InterPro" id="IPR036388">
    <property type="entry name" value="WH-like_DNA-bd_sf"/>
</dbReference>